<reference evidence="3" key="1">
    <citation type="journal article" date="2018" name="Proc. Natl. Acad. Sci. U.S.A.">
        <title>Linking secondary metabolites to gene clusters through genome sequencing of six diverse Aspergillus species.</title>
        <authorList>
            <person name="Kaerboelling I."/>
            <person name="Vesth T.C."/>
            <person name="Frisvad J.C."/>
            <person name="Nybo J.L."/>
            <person name="Theobald S."/>
            <person name="Kuo A."/>
            <person name="Bowyer P."/>
            <person name="Matsuda Y."/>
            <person name="Mondo S."/>
            <person name="Lyhne E.K."/>
            <person name="Kogle M.E."/>
            <person name="Clum A."/>
            <person name="Lipzen A."/>
            <person name="Salamov A."/>
            <person name="Ngan C.Y."/>
            <person name="Daum C."/>
            <person name="Chiniquy J."/>
            <person name="Barry K."/>
            <person name="LaButti K."/>
            <person name="Haridas S."/>
            <person name="Simmons B.A."/>
            <person name="Magnuson J.K."/>
            <person name="Mortensen U.H."/>
            <person name="Larsen T.O."/>
            <person name="Grigoriev I.V."/>
            <person name="Baker S.E."/>
            <person name="Andersen M.R."/>
        </authorList>
    </citation>
    <scope>NUCLEOTIDE SEQUENCE [LARGE SCALE GENOMIC DNA]</scope>
    <source>
        <strain evidence="3">IBT 16806</strain>
    </source>
</reference>
<keyword evidence="1" id="KW-0472">Membrane</keyword>
<dbReference type="RefSeq" id="XP_024682772.1">
    <property type="nucleotide sequence ID" value="XM_024821235.1"/>
</dbReference>
<evidence type="ECO:0000256" key="1">
    <source>
        <dbReference type="SAM" id="Phobius"/>
    </source>
</evidence>
<proteinExistence type="predicted"/>
<dbReference type="VEuPathDB" id="FungiDB:P174DRAFT_175402"/>
<name>A0A2I1C962_ASPN1</name>
<gene>
    <name evidence="2" type="ORF">P174DRAFT_175402</name>
</gene>
<sequence length="186" mass="21353">MYLGLKGQSVPLLFYCLLPAQKLPSYLLRLVSFMEAGRLSLRAERRVTRSNWTDLLWSNFSSPPPPIGSSLRDSGSFCAFVHPMIIRAAYLTSKGPASFDTRQNIQRCSGFSFLDNQCGGPYLAETLFLFILFIYYYYFFLIFRLFDCVSSCKWVYKCWDLLSLSLFPSCFPPCDTVVQKSSVLVW</sequence>
<feature type="transmembrane region" description="Helical" evidence="1">
    <location>
        <begin position="127"/>
        <end position="146"/>
    </location>
</feature>
<protein>
    <submittedName>
        <fullName evidence="2">Uncharacterized protein</fullName>
    </submittedName>
</protein>
<keyword evidence="1" id="KW-0812">Transmembrane</keyword>
<accession>A0A2I1C962</accession>
<dbReference type="GeneID" id="36528561"/>
<keyword evidence="1" id="KW-1133">Transmembrane helix</keyword>
<dbReference type="Proteomes" id="UP000234474">
    <property type="component" value="Unassembled WGS sequence"/>
</dbReference>
<organism evidence="2 3">
    <name type="scientific">Aspergillus novofumigatus (strain IBT 16806)</name>
    <dbReference type="NCBI Taxonomy" id="1392255"/>
    <lineage>
        <taxon>Eukaryota</taxon>
        <taxon>Fungi</taxon>
        <taxon>Dikarya</taxon>
        <taxon>Ascomycota</taxon>
        <taxon>Pezizomycotina</taxon>
        <taxon>Eurotiomycetes</taxon>
        <taxon>Eurotiomycetidae</taxon>
        <taxon>Eurotiales</taxon>
        <taxon>Aspergillaceae</taxon>
        <taxon>Aspergillus</taxon>
        <taxon>Aspergillus subgen. Fumigati</taxon>
    </lineage>
</organism>
<dbReference type="AlphaFoldDB" id="A0A2I1C962"/>
<evidence type="ECO:0000313" key="2">
    <source>
        <dbReference type="EMBL" id="PKX94177.1"/>
    </source>
</evidence>
<evidence type="ECO:0000313" key="3">
    <source>
        <dbReference type="Proteomes" id="UP000234474"/>
    </source>
</evidence>
<comment type="caution">
    <text evidence="2">The sequence shown here is derived from an EMBL/GenBank/DDBJ whole genome shotgun (WGS) entry which is preliminary data.</text>
</comment>
<dbReference type="EMBL" id="MSZS01000004">
    <property type="protein sequence ID" value="PKX94177.1"/>
    <property type="molecule type" value="Genomic_DNA"/>
</dbReference>
<keyword evidence="3" id="KW-1185">Reference proteome</keyword>